<reference evidence="2 3" key="1">
    <citation type="submission" date="2019-09" db="EMBL/GenBank/DDBJ databases">
        <authorList>
            <person name="Chandra G."/>
            <person name="Truman W A."/>
        </authorList>
    </citation>
    <scope>NUCLEOTIDE SEQUENCE [LARGE SCALE GENOMIC DNA]</scope>
    <source>
        <strain evidence="2">PS896</strain>
    </source>
</reference>
<evidence type="ECO:0000313" key="3">
    <source>
        <dbReference type="Proteomes" id="UP000377224"/>
    </source>
</evidence>
<accession>A0A5E7MEY6</accession>
<dbReference type="RefSeq" id="WP_150648168.1">
    <property type="nucleotide sequence ID" value="NZ_CABVIN010000005.1"/>
</dbReference>
<evidence type="ECO:0000256" key="1">
    <source>
        <dbReference type="SAM" id="SignalP"/>
    </source>
</evidence>
<feature type="chain" id="PRO_5022966409" evidence="1">
    <location>
        <begin position="25"/>
        <end position="112"/>
    </location>
</feature>
<gene>
    <name evidence="2" type="ORF">PS896_03949</name>
</gene>
<evidence type="ECO:0000313" key="2">
    <source>
        <dbReference type="EMBL" id="VVP23170.1"/>
    </source>
</evidence>
<dbReference type="Proteomes" id="UP000377224">
    <property type="component" value="Unassembled WGS sequence"/>
</dbReference>
<dbReference type="AlphaFoldDB" id="A0A5E7MEY6"/>
<organism evidence="2 3">
    <name type="scientific">Pseudomonas fluorescens</name>
    <dbReference type="NCBI Taxonomy" id="294"/>
    <lineage>
        <taxon>Bacteria</taxon>
        <taxon>Pseudomonadati</taxon>
        <taxon>Pseudomonadota</taxon>
        <taxon>Gammaproteobacteria</taxon>
        <taxon>Pseudomonadales</taxon>
        <taxon>Pseudomonadaceae</taxon>
        <taxon>Pseudomonas</taxon>
    </lineage>
</organism>
<sequence precursor="true">MRVISKAVCLVALVALSNLGQTQAATEDHDIAITMVAMGRMCAEQEPGMNYSLQNIFSLPDIAANADIKKEILAVDTNPAFQDEIKAVQLQAAGDPSAAKHFCPSYAPKASK</sequence>
<feature type="signal peptide" evidence="1">
    <location>
        <begin position="1"/>
        <end position="24"/>
    </location>
</feature>
<keyword evidence="1" id="KW-0732">Signal</keyword>
<dbReference type="EMBL" id="CABVIN010000005">
    <property type="protein sequence ID" value="VVP23170.1"/>
    <property type="molecule type" value="Genomic_DNA"/>
</dbReference>
<protein>
    <submittedName>
        <fullName evidence="2">Uncharacterized protein</fullName>
    </submittedName>
</protein>
<name>A0A5E7MEY6_PSEFL</name>
<proteinExistence type="predicted"/>